<evidence type="ECO:0000313" key="1">
    <source>
        <dbReference type="EMBL" id="THH17509.1"/>
    </source>
</evidence>
<comment type="caution">
    <text evidence="1">The sequence shown here is derived from an EMBL/GenBank/DDBJ whole genome shotgun (WGS) entry which is preliminary data.</text>
</comment>
<dbReference type="EMBL" id="SGPL01000108">
    <property type="protein sequence ID" value="THH17509.1"/>
    <property type="molecule type" value="Genomic_DNA"/>
</dbReference>
<protein>
    <submittedName>
        <fullName evidence="1">Uncharacterized protein</fullName>
    </submittedName>
</protein>
<reference evidence="1 2" key="1">
    <citation type="submission" date="2019-02" db="EMBL/GenBank/DDBJ databases">
        <title>Genome sequencing of the rare red list fungi Bondarzewia mesenterica.</title>
        <authorList>
            <person name="Buettner E."/>
            <person name="Kellner H."/>
        </authorList>
    </citation>
    <scope>NUCLEOTIDE SEQUENCE [LARGE SCALE GENOMIC DNA]</scope>
    <source>
        <strain evidence="1 2">DSM 108281</strain>
    </source>
</reference>
<evidence type="ECO:0000313" key="2">
    <source>
        <dbReference type="Proteomes" id="UP000310158"/>
    </source>
</evidence>
<organism evidence="1 2">
    <name type="scientific">Bondarzewia mesenterica</name>
    <dbReference type="NCBI Taxonomy" id="1095465"/>
    <lineage>
        <taxon>Eukaryota</taxon>
        <taxon>Fungi</taxon>
        <taxon>Dikarya</taxon>
        <taxon>Basidiomycota</taxon>
        <taxon>Agaricomycotina</taxon>
        <taxon>Agaricomycetes</taxon>
        <taxon>Russulales</taxon>
        <taxon>Bondarzewiaceae</taxon>
        <taxon>Bondarzewia</taxon>
    </lineage>
</organism>
<proteinExistence type="predicted"/>
<name>A0A4S4LXY3_9AGAM</name>
<keyword evidence="2" id="KW-1185">Reference proteome</keyword>
<dbReference type="Proteomes" id="UP000310158">
    <property type="component" value="Unassembled WGS sequence"/>
</dbReference>
<sequence length="107" mass="12054">MKAYLHEFELVCVRVATDGTEYSTARTLSAVISVLLRALSLKRAWENQAALTVIVAGSEMSRSHMGSLARDADETHIMLRMKALQIMRNGDTQEIMDGLFFLSQYDR</sequence>
<gene>
    <name evidence="1" type="ORF">EW146_g3314</name>
</gene>
<accession>A0A4S4LXY3</accession>
<dbReference type="AlphaFoldDB" id="A0A4S4LXY3"/>